<protein>
    <submittedName>
        <fullName evidence="1">Uncharacterized protein</fullName>
    </submittedName>
</protein>
<dbReference type="AlphaFoldDB" id="A0A1A9KP34"/>
<dbReference type="EMBL" id="CP015879">
    <property type="protein sequence ID" value="ANI18930.1"/>
    <property type="molecule type" value="Genomic_DNA"/>
</dbReference>
<organism evidence="1 2">
    <name type="scientific">Pseudomonas citronellolis</name>
    <dbReference type="NCBI Taxonomy" id="53408"/>
    <lineage>
        <taxon>Bacteria</taxon>
        <taxon>Pseudomonadati</taxon>
        <taxon>Pseudomonadota</taxon>
        <taxon>Gammaproteobacteria</taxon>
        <taxon>Pseudomonadales</taxon>
        <taxon>Pseudomonadaceae</taxon>
        <taxon>Pseudomonas</taxon>
    </lineage>
</organism>
<reference evidence="1 2" key="1">
    <citation type="submission" date="2016-05" db="EMBL/GenBank/DDBJ databases">
        <title>Genome Sequence of Pseudomonas citronellolis Strain SJTE-3, an Estrogens and Persistent Organic Pollutants degradation strain.</title>
        <authorList>
            <person name="Liang R."/>
        </authorList>
    </citation>
    <scope>NUCLEOTIDE SEQUENCE [LARGE SCALE GENOMIC DNA]</scope>
    <source>
        <strain evidence="1 2">SJTE-3</strain>
        <plasmid evidence="2">Plasmid prbl16</plasmid>
    </source>
</reference>
<name>A0A1A9KP34_9PSED</name>
<geneLocation type="plasmid" evidence="2">
    <name>prbl16</name>
</geneLocation>
<dbReference type="GeneID" id="93444993"/>
<dbReference type="Proteomes" id="UP000077748">
    <property type="component" value="Plasmid pRBL16"/>
</dbReference>
<sequence>MNATQSNLALEVLQGLVDAMNQDEDGDFLLFGSNLPLINQAFAVCGYAPAAVMDKTARNIDILTPGFRREDCPPGEAYPDWLNAQLLAAHSEITASLASDQGPRTILVSRPLLEVALANLASTSPKVAEVHSALYLHLRATRKYEPTYVKTCIPLLDEIWEHLPKDSFAEQRVADAIGGLIEKEPCLQD</sequence>
<gene>
    <name evidence="1" type="ORF">A9C11_33295</name>
</gene>
<evidence type="ECO:0000313" key="1">
    <source>
        <dbReference type="EMBL" id="ANI18930.1"/>
    </source>
</evidence>
<keyword evidence="1" id="KW-0614">Plasmid</keyword>
<dbReference type="RefSeq" id="WP_010792732.1">
    <property type="nucleotide sequence ID" value="NZ_CP015879.1"/>
</dbReference>
<evidence type="ECO:0000313" key="2">
    <source>
        <dbReference type="Proteomes" id="UP000077748"/>
    </source>
</evidence>
<proteinExistence type="predicted"/>
<accession>A0A1A9KP34</accession>